<gene>
    <name evidence="3" type="ORF">Vbra_20647</name>
</gene>
<feature type="signal peptide" evidence="2">
    <location>
        <begin position="1"/>
        <end position="21"/>
    </location>
</feature>
<evidence type="ECO:0000313" key="4">
    <source>
        <dbReference type="Proteomes" id="UP000041254"/>
    </source>
</evidence>
<keyword evidence="4" id="KW-1185">Reference proteome</keyword>
<dbReference type="InParanoid" id="A0A0G4EQ30"/>
<evidence type="ECO:0000256" key="2">
    <source>
        <dbReference type="SAM" id="SignalP"/>
    </source>
</evidence>
<reference evidence="3 4" key="1">
    <citation type="submission" date="2014-11" db="EMBL/GenBank/DDBJ databases">
        <authorList>
            <person name="Zhu J."/>
            <person name="Qi W."/>
            <person name="Song R."/>
        </authorList>
    </citation>
    <scope>NUCLEOTIDE SEQUENCE [LARGE SCALE GENOMIC DNA]</scope>
</reference>
<name>A0A0G4EQ30_VITBC</name>
<evidence type="ECO:0000256" key="1">
    <source>
        <dbReference type="SAM" id="MobiDB-lite"/>
    </source>
</evidence>
<feature type="chain" id="PRO_5005187672" evidence="2">
    <location>
        <begin position="22"/>
        <end position="113"/>
    </location>
</feature>
<dbReference type="Proteomes" id="UP000041254">
    <property type="component" value="Unassembled WGS sequence"/>
</dbReference>
<proteinExistence type="predicted"/>
<keyword evidence="2" id="KW-0732">Signal</keyword>
<sequence length="113" mass="11992">MARFSAFLLGVTVCLLAVATAIVPEGDTNRPGPVPRPIPDRLRRLRGPGTTRPCPSRLGCEGDPLPLPRPSDGGPRRLQQSGRPCPSRLGCEGEDLPLPLPSDGGPRRVLLLS</sequence>
<feature type="region of interest" description="Disordered" evidence="1">
    <location>
        <begin position="25"/>
        <end position="113"/>
    </location>
</feature>
<protein>
    <submittedName>
        <fullName evidence="3">Uncharacterized protein</fullName>
    </submittedName>
</protein>
<evidence type="ECO:0000313" key="3">
    <source>
        <dbReference type="EMBL" id="CEL99507.1"/>
    </source>
</evidence>
<organism evidence="3 4">
    <name type="scientific">Vitrella brassicaformis (strain CCMP3155)</name>
    <dbReference type="NCBI Taxonomy" id="1169540"/>
    <lineage>
        <taxon>Eukaryota</taxon>
        <taxon>Sar</taxon>
        <taxon>Alveolata</taxon>
        <taxon>Colpodellida</taxon>
        <taxon>Vitrellaceae</taxon>
        <taxon>Vitrella</taxon>
    </lineage>
</organism>
<accession>A0A0G4EQ30</accession>
<dbReference type="EMBL" id="CDMY01000282">
    <property type="protein sequence ID" value="CEL99507.1"/>
    <property type="molecule type" value="Genomic_DNA"/>
</dbReference>
<dbReference type="VEuPathDB" id="CryptoDB:Vbra_20647"/>
<dbReference type="AlphaFoldDB" id="A0A0G4EQ30"/>